<dbReference type="SUPFAM" id="SSF53850">
    <property type="entry name" value="Periplasmic binding protein-like II"/>
    <property type="match status" value="1"/>
</dbReference>
<dbReference type="Pfam" id="PF00126">
    <property type="entry name" value="HTH_1"/>
    <property type="match status" value="1"/>
</dbReference>
<accession>A0A7X2Z8P5</accession>
<comment type="similarity">
    <text evidence="1">Belongs to the LysR transcriptional regulatory family.</text>
</comment>
<evidence type="ECO:0000256" key="3">
    <source>
        <dbReference type="ARBA" id="ARBA00023125"/>
    </source>
</evidence>
<evidence type="ECO:0000259" key="5">
    <source>
        <dbReference type="PROSITE" id="PS50931"/>
    </source>
</evidence>
<evidence type="ECO:0000256" key="1">
    <source>
        <dbReference type="ARBA" id="ARBA00009437"/>
    </source>
</evidence>
<dbReference type="EMBL" id="WNZX01000004">
    <property type="protein sequence ID" value="MUG70378.1"/>
    <property type="molecule type" value="Genomic_DNA"/>
</dbReference>
<dbReference type="GO" id="GO:0003700">
    <property type="term" value="F:DNA-binding transcription factor activity"/>
    <property type="evidence" value="ECO:0007669"/>
    <property type="project" value="InterPro"/>
</dbReference>
<protein>
    <submittedName>
        <fullName evidence="6">LysR family transcriptional regulator</fullName>
    </submittedName>
</protein>
<dbReference type="Gene3D" id="3.40.190.290">
    <property type="match status" value="1"/>
</dbReference>
<evidence type="ECO:0000313" key="7">
    <source>
        <dbReference type="Proteomes" id="UP000450917"/>
    </source>
</evidence>
<reference evidence="6 7" key="1">
    <citation type="submission" date="2019-11" db="EMBL/GenBank/DDBJ databases">
        <title>Draft genome sequences of five Paenibacillus species of dairy origin.</title>
        <authorList>
            <person name="Olajide A.M."/>
            <person name="Chen S."/>
            <person name="Lapointe G."/>
        </authorList>
    </citation>
    <scope>NUCLEOTIDE SEQUENCE [LARGE SCALE GENOMIC DNA]</scope>
    <source>
        <strain evidence="6 7">2CS3</strain>
    </source>
</reference>
<dbReference type="PROSITE" id="PS50931">
    <property type="entry name" value="HTH_LYSR"/>
    <property type="match status" value="1"/>
</dbReference>
<organism evidence="6 7">
    <name type="scientific">Paenibacillus validus</name>
    <dbReference type="NCBI Taxonomy" id="44253"/>
    <lineage>
        <taxon>Bacteria</taxon>
        <taxon>Bacillati</taxon>
        <taxon>Bacillota</taxon>
        <taxon>Bacilli</taxon>
        <taxon>Bacillales</taxon>
        <taxon>Paenibacillaceae</taxon>
        <taxon>Paenibacillus</taxon>
    </lineage>
</organism>
<evidence type="ECO:0000256" key="2">
    <source>
        <dbReference type="ARBA" id="ARBA00023015"/>
    </source>
</evidence>
<dbReference type="InterPro" id="IPR036388">
    <property type="entry name" value="WH-like_DNA-bd_sf"/>
</dbReference>
<dbReference type="PANTHER" id="PTHR30126">
    <property type="entry name" value="HTH-TYPE TRANSCRIPTIONAL REGULATOR"/>
    <property type="match status" value="1"/>
</dbReference>
<feature type="domain" description="HTH lysR-type" evidence="5">
    <location>
        <begin position="18"/>
        <end position="75"/>
    </location>
</feature>
<dbReference type="InterPro" id="IPR000847">
    <property type="entry name" value="LysR_HTH_N"/>
</dbReference>
<dbReference type="FunFam" id="1.10.10.10:FF:000001">
    <property type="entry name" value="LysR family transcriptional regulator"/>
    <property type="match status" value="1"/>
</dbReference>
<keyword evidence="3" id="KW-0238">DNA-binding</keyword>
<proteinExistence type="inferred from homology"/>
<dbReference type="InterPro" id="IPR005119">
    <property type="entry name" value="LysR_subst-bd"/>
</dbReference>
<dbReference type="CDD" id="cd05466">
    <property type="entry name" value="PBP2_LTTR_substrate"/>
    <property type="match status" value="1"/>
</dbReference>
<dbReference type="SUPFAM" id="SSF46785">
    <property type="entry name" value="Winged helix' DNA-binding domain"/>
    <property type="match status" value="1"/>
</dbReference>
<dbReference type="InterPro" id="IPR036390">
    <property type="entry name" value="WH_DNA-bd_sf"/>
</dbReference>
<dbReference type="AlphaFoldDB" id="A0A7X2Z8P5"/>
<keyword evidence="4" id="KW-0804">Transcription</keyword>
<comment type="caution">
    <text evidence="6">The sequence shown here is derived from an EMBL/GenBank/DDBJ whole genome shotgun (WGS) entry which is preliminary data.</text>
</comment>
<dbReference type="GO" id="GO:0000976">
    <property type="term" value="F:transcription cis-regulatory region binding"/>
    <property type="evidence" value="ECO:0007669"/>
    <property type="project" value="TreeGrafter"/>
</dbReference>
<dbReference type="Gene3D" id="1.10.10.10">
    <property type="entry name" value="Winged helix-like DNA-binding domain superfamily/Winged helix DNA-binding domain"/>
    <property type="match status" value="1"/>
</dbReference>
<keyword evidence="7" id="KW-1185">Reference proteome</keyword>
<dbReference type="Pfam" id="PF03466">
    <property type="entry name" value="LysR_substrate"/>
    <property type="match status" value="1"/>
</dbReference>
<evidence type="ECO:0000313" key="6">
    <source>
        <dbReference type="EMBL" id="MUG70378.1"/>
    </source>
</evidence>
<dbReference type="RefSeq" id="WP_127604357.1">
    <property type="nucleotide sequence ID" value="NZ_JBDLZV010000001.1"/>
</dbReference>
<sequence>MGIKRLKQGRIRMRVPPLEIDLLKTFQRVVTSGSISKTAEDMYLSVSTVTGRIKALEDEVGVPLFVRTGRRIELTDAGAAFVAYVERFMDLIEEGRSRIHARGMAHAGHLNIAATPFFTSYMLPDMIRRFAKKFPKVRLKLSACSNSQVLSLVTQGKADIGMVQEQPQEKGLVRYPLLRDPVIPVVPKGHPLTRLEAIGPEDAASCPILGFDTRSEPWSLLEQWFARHRLVLRVHMEFDHPETLKRYLQPFGAIAFLPGLTVAEELESGDLVSLRMAPPPDIRSSLFMVSRSEASNHAQASQAFMEFALREAAEIAGGAE</sequence>
<keyword evidence="2" id="KW-0805">Transcription regulation</keyword>
<name>A0A7X2Z8P5_9BACL</name>
<gene>
    <name evidence="6" type="ORF">GNP93_06760</name>
</gene>
<dbReference type="PANTHER" id="PTHR30126:SF39">
    <property type="entry name" value="HTH-TYPE TRANSCRIPTIONAL REGULATOR CYSL"/>
    <property type="match status" value="1"/>
</dbReference>
<evidence type="ECO:0000256" key="4">
    <source>
        <dbReference type="ARBA" id="ARBA00023163"/>
    </source>
</evidence>
<dbReference type="Proteomes" id="UP000450917">
    <property type="component" value="Unassembled WGS sequence"/>
</dbReference>